<dbReference type="Proteomes" id="UP001055811">
    <property type="component" value="Linkage Group LG02"/>
</dbReference>
<sequence>MHRRINNNRETSVLTEGCGCWDIEEATMKVNVNIATETAVFQAGAHLRELYYLISEKSKVHGFPAIVGPTVGVGGHLTCGGYGTMPRKYGLSFDQVIDTWIVDVKGRILDTKSMGEALFWPYEAARRRRQFWCYYILHREISPDAGG</sequence>
<proteinExistence type="predicted"/>
<name>A0ACB9GB95_CICIN</name>
<accession>A0ACB9GB95</accession>
<evidence type="ECO:0000313" key="1">
    <source>
        <dbReference type="EMBL" id="KAI3780478.1"/>
    </source>
</evidence>
<keyword evidence="2" id="KW-1185">Reference proteome</keyword>
<gene>
    <name evidence="1" type="ORF">L2E82_10459</name>
</gene>
<reference evidence="1 2" key="2">
    <citation type="journal article" date="2022" name="Mol. Ecol. Resour.">
        <title>The genomes of chicory, endive, great burdock and yacon provide insights into Asteraceae paleo-polyploidization history and plant inulin production.</title>
        <authorList>
            <person name="Fan W."/>
            <person name="Wang S."/>
            <person name="Wang H."/>
            <person name="Wang A."/>
            <person name="Jiang F."/>
            <person name="Liu H."/>
            <person name="Zhao H."/>
            <person name="Xu D."/>
            <person name="Zhang Y."/>
        </authorList>
    </citation>
    <scope>NUCLEOTIDE SEQUENCE [LARGE SCALE GENOMIC DNA]</scope>
    <source>
        <strain evidence="2">cv. Punajuju</strain>
        <tissue evidence="1">Leaves</tissue>
    </source>
</reference>
<dbReference type="EMBL" id="CM042010">
    <property type="protein sequence ID" value="KAI3780478.1"/>
    <property type="molecule type" value="Genomic_DNA"/>
</dbReference>
<evidence type="ECO:0000313" key="2">
    <source>
        <dbReference type="Proteomes" id="UP001055811"/>
    </source>
</evidence>
<protein>
    <submittedName>
        <fullName evidence="1">Uncharacterized protein</fullName>
    </submittedName>
</protein>
<comment type="caution">
    <text evidence="1">The sequence shown here is derived from an EMBL/GenBank/DDBJ whole genome shotgun (WGS) entry which is preliminary data.</text>
</comment>
<organism evidence="1 2">
    <name type="scientific">Cichorium intybus</name>
    <name type="common">Chicory</name>
    <dbReference type="NCBI Taxonomy" id="13427"/>
    <lineage>
        <taxon>Eukaryota</taxon>
        <taxon>Viridiplantae</taxon>
        <taxon>Streptophyta</taxon>
        <taxon>Embryophyta</taxon>
        <taxon>Tracheophyta</taxon>
        <taxon>Spermatophyta</taxon>
        <taxon>Magnoliopsida</taxon>
        <taxon>eudicotyledons</taxon>
        <taxon>Gunneridae</taxon>
        <taxon>Pentapetalae</taxon>
        <taxon>asterids</taxon>
        <taxon>campanulids</taxon>
        <taxon>Asterales</taxon>
        <taxon>Asteraceae</taxon>
        <taxon>Cichorioideae</taxon>
        <taxon>Cichorieae</taxon>
        <taxon>Cichoriinae</taxon>
        <taxon>Cichorium</taxon>
    </lineage>
</organism>
<reference evidence="2" key="1">
    <citation type="journal article" date="2022" name="Mol. Ecol. Resour.">
        <title>The genomes of chicory, endive, great burdock and yacon provide insights into Asteraceae palaeo-polyploidization history and plant inulin production.</title>
        <authorList>
            <person name="Fan W."/>
            <person name="Wang S."/>
            <person name="Wang H."/>
            <person name="Wang A."/>
            <person name="Jiang F."/>
            <person name="Liu H."/>
            <person name="Zhao H."/>
            <person name="Xu D."/>
            <person name="Zhang Y."/>
        </authorList>
    </citation>
    <scope>NUCLEOTIDE SEQUENCE [LARGE SCALE GENOMIC DNA]</scope>
    <source>
        <strain evidence="2">cv. Punajuju</strain>
    </source>
</reference>